<evidence type="ECO:0000313" key="2">
    <source>
        <dbReference type="EMBL" id="MEQ2293726.1"/>
    </source>
</evidence>
<feature type="domain" description="Fibronectin type-III" evidence="1">
    <location>
        <begin position="135"/>
        <end position="234"/>
    </location>
</feature>
<dbReference type="PROSITE" id="PS50853">
    <property type="entry name" value="FN3"/>
    <property type="match status" value="1"/>
</dbReference>
<comment type="caution">
    <text evidence="2">The sequence shown here is derived from an EMBL/GenBank/DDBJ whole genome shotgun (WGS) entry which is preliminary data.</text>
</comment>
<accession>A0ABV0YJ26</accession>
<name>A0ABV0YJ26_9TELE</name>
<dbReference type="InterPro" id="IPR013783">
    <property type="entry name" value="Ig-like_fold"/>
</dbReference>
<evidence type="ECO:0000259" key="1">
    <source>
        <dbReference type="PROSITE" id="PS50853"/>
    </source>
</evidence>
<dbReference type="InterPro" id="IPR050617">
    <property type="entry name" value="E3_ligase_FN3/SPRY"/>
</dbReference>
<dbReference type="InterPro" id="IPR003961">
    <property type="entry name" value="FN3_dom"/>
</dbReference>
<dbReference type="PANTHER" id="PTHR24099">
    <property type="entry name" value="E3 UBIQUITIN-PROTEIN LIGASE TRIM36-RELATED"/>
    <property type="match status" value="1"/>
</dbReference>
<proteinExistence type="predicted"/>
<dbReference type="Proteomes" id="UP001469553">
    <property type="component" value="Unassembled WGS sequence"/>
</dbReference>
<evidence type="ECO:0000313" key="3">
    <source>
        <dbReference type="Proteomes" id="UP001469553"/>
    </source>
</evidence>
<dbReference type="PANTHER" id="PTHR24099:SF6">
    <property type="entry name" value="FIBRONECTIN TYPE III AND SPRY DOMAIN-CONTAINING PROTEIN 2"/>
    <property type="match status" value="1"/>
</dbReference>
<keyword evidence="3" id="KW-1185">Reference proteome</keyword>
<dbReference type="EMBL" id="JAHRIP010033965">
    <property type="protein sequence ID" value="MEQ2293726.1"/>
    <property type="molecule type" value="Genomic_DNA"/>
</dbReference>
<sequence>MFVQENFGRQEQHLEQHYNDVLHTLSQRYDEGSTGLQEEKKSKLESLYSQLLVCGQALDASKELIEMAQEIYRCQDKRFFLKTVMPIIKRVEEFAKEDIDLTLSTSLEFSTPLADLSDVKTMMDSINVVPAPSAPVINPQLPNSATQTSLHVCWSLFSDDTVEYYELYYRPVLEDMPADSTCAPQESKVKVKETHCTVKDLLPNAQYELWVMATNTTGISPASEKALYMTVPSPPVIKQRECSSCPEAALIRWESGNTNPVDSYTVELSEMGTVGTESNITE</sequence>
<dbReference type="InterPro" id="IPR036116">
    <property type="entry name" value="FN3_sf"/>
</dbReference>
<reference evidence="2 3" key="1">
    <citation type="submission" date="2021-06" db="EMBL/GenBank/DDBJ databases">
        <authorList>
            <person name="Palmer J.M."/>
        </authorList>
    </citation>
    <scope>NUCLEOTIDE SEQUENCE [LARGE SCALE GENOMIC DNA]</scope>
    <source>
        <strain evidence="2 3">AS_MEX2019</strain>
        <tissue evidence="2">Muscle</tissue>
    </source>
</reference>
<dbReference type="SUPFAM" id="SSF49265">
    <property type="entry name" value="Fibronectin type III"/>
    <property type="match status" value="1"/>
</dbReference>
<protein>
    <recommendedName>
        <fullName evidence="1">Fibronectin type-III domain-containing protein</fullName>
    </recommendedName>
</protein>
<gene>
    <name evidence="2" type="ORF">AMECASPLE_036389</name>
</gene>
<dbReference type="CDD" id="cd00063">
    <property type="entry name" value="FN3"/>
    <property type="match status" value="1"/>
</dbReference>
<dbReference type="Pfam" id="PF00041">
    <property type="entry name" value="fn3"/>
    <property type="match status" value="1"/>
</dbReference>
<dbReference type="Gene3D" id="2.60.40.10">
    <property type="entry name" value="Immunoglobulins"/>
    <property type="match status" value="1"/>
</dbReference>
<dbReference type="SMART" id="SM00060">
    <property type="entry name" value="FN3"/>
    <property type="match status" value="1"/>
</dbReference>
<organism evidence="2 3">
    <name type="scientific">Ameca splendens</name>
    <dbReference type="NCBI Taxonomy" id="208324"/>
    <lineage>
        <taxon>Eukaryota</taxon>
        <taxon>Metazoa</taxon>
        <taxon>Chordata</taxon>
        <taxon>Craniata</taxon>
        <taxon>Vertebrata</taxon>
        <taxon>Euteleostomi</taxon>
        <taxon>Actinopterygii</taxon>
        <taxon>Neopterygii</taxon>
        <taxon>Teleostei</taxon>
        <taxon>Neoteleostei</taxon>
        <taxon>Acanthomorphata</taxon>
        <taxon>Ovalentaria</taxon>
        <taxon>Atherinomorphae</taxon>
        <taxon>Cyprinodontiformes</taxon>
        <taxon>Goodeidae</taxon>
        <taxon>Ameca</taxon>
    </lineage>
</organism>